<evidence type="ECO:0000313" key="3">
    <source>
        <dbReference type="EMBL" id="KAF9760476.1"/>
    </source>
</evidence>
<protein>
    <recommendedName>
        <fullName evidence="2">Rhodopsin domain-containing protein</fullName>
    </recommendedName>
</protein>
<feature type="domain" description="Rhodopsin" evidence="2">
    <location>
        <begin position="1"/>
        <end position="71"/>
    </location>
</feature>
<dbReference type="InterPro" id="IPR049326">
    <property type="entry name" value="Rhodopsin_dom_fungi"/>
</dbReference>
<proteinExistence type="predicted"/>
<evidence type="ECO:0000259" key="2">
    <source>
        <dbReference type="Pfam" id="PF20684"/>
    </source>
</evidence>
<dbReference type="GO" id="GO:0008270">
    <property type="term" value="F:zinc ion binding"/>
    <property type="evidence" value="ECO:0007669"/>
    <property type="project" value="InterPro"/>
</dbReference>
<dbReference type="Proteomes" id="UP000616885">
    <property type="component" value="Unassembled WGS sequence"/>
</dbReference>
<dbReference type="GO" id="GO:0000981">
    <property type="term" value="F:DNA-binding transcription factor activity, RNA polymerase II-specific"/>
    <property type="evidence" value="ECO:0007669"/>
    <property type="project" value="InterPro"/>
</dbReference>
<dbReference type="EMBL" id="JADCTT010000001">
    <property type="protein sequence ID" value="KAF9760476.1"/>
    <property type="molecule type" value="Genomic_DNA"/>
</dbReference>
<evidence type="ECO:0000256" key="1">
    <source>
        <dbReference type="ARBA" id="ARBA00023242"/>
    </source>
</evidence>
<dbReference type="PANTHER" id="PTHR38111">
    <property type="entry name" value="ZN(2)-C6 FUNGAL-TYPE DOMAIN-CONTAINING PROTEIN-RELATED"/>
    <property type="match status" value="1"/>
</dbReference>
<gene>
    <name evidence="3" type="ORF">IM811_002170</name>
</gene>
<dbReference type="PANTHER" id="PTHR38111:SF11">
    <property type="entry name" value="TRANSCRIPTION FACTOR DOMAIN-CONTAINING PROTEIN-RELATED"/>
    <property type="match status" value="1"/>
</dbReference>
<keyword evidence="1" id="KW-0539">Nucleus</keyword>
<dbReference type="InterPro" id="IPR053178">
    <property type="entry name" value="Osmoadaptation_assoc"/>
</dbReference>
<dbReference type="AlphaFoldDB" id="A0A8H7TWB2"/>
<name>A0A8H7TWB2_BIOOC</name>
<reference evidence="3" key="1">
    <citation type="submission" date="2020-10" db="EMBL/GenBank/DDBJ databases">
        <title>High-Quality Genome Resource of Clonostachys rosea strain S41 by Oxford Nanopore Long-Read Sequencing.</title>
        <authorList>
            <person name="Wang H."/>
        </authorList>
    </citation>
    <scope>NUCLEOTIDE SEQUENCE</scope>
    <source>
        <strain evidence="3">S41</strain>
    </source>
</reference>
<dbReference type="Pfam" id="PF20684">
    <property type="entry name" value="Fung_rhodopsin"/>
    <property type="match status" value="1"/>
</dbReference>
<evidence type="ECO:0000313" key="4">
    <source>
        <dbReference type="Proteomes" id="UP000616885"/>
    </source>
</evidence>
<comment type="caution">
    <text evidence="3">The sequence shown here is derived from an EMBL/GenBank/DDBJ whole genome shotgun (WGS) entry which is preliminary data.</text>
</comment>
<organism evidence="3 4">
    <name type="scientific">Bionectria ochroleuca</name>
    <name type="common">Gliocladium roseum</name>
    <dbReference type="NCBI Taxonomy" id="29856"/>
    <lineage>
        <taxon>Eukaryota</taxon>
        <taxon>Fungi</taxon>
        <taxon>Dikarya</taxon>
        <taxon>Ascomycota</taxon>
        <taxon>Pezizomycotina</taxon>
        <taxon>Sordariomycetes</taxon>
        <taxon>Hypocreomycetidae</taxon>
        <taxon>Hypocreales</taxon>
        <taxon>Bionectriaceae</taxon>
        <taxon>Clonostachys</taxon>
    </lineage>
</organism>
<accession>A0A8H7TWB2</accession>
<sequence length="612" mass="68189">MPRRMKASIGIILALGAVASTANIVRLKYVLAYEDTVDYLYGIANIATWSMVESGTGIVAGSLPPMAPLIKHIPIIGVGFANVAQGQDTINFGSTNLRQLDTTMHTIENSSTLPGNCDRERPACGQCRRAGVECGGYGKPWIFVNSTVEQDDGIVLELRKKSYSMELEPVPKPTSRPLERRFINAIKAQINGRPVVLPQSLNRTSYEEIFVESFWSTYLPSPGAHSSKEAVLYNTSDWIHVVRDLYRDNGPLRMIFLANCVALKGFEDNKQWLVEKSHQMHGRALNAIARSLCHPDAYKSDAVLAAARMLILFEICYGDSLVTATPQSRRWHTHGAGHMAIMYSRGPHCYKRGYAHQLFCDARLHQSVVDGLLRRRCLLSTPEWKNIPFSEIPKKPKDELIDVVSEVGGLFEDADSVRLLSDPKDIHGILEDVTTRAWSLNDDLDKWAIGSGRRIMEFMDSHLSTVPAEPPSNEELMLGDLAMNYLSFRVILHAFLETTAQYVPNSPRSCDIQPMDYCRQIGQYIPFFQAAKATVWTIHMLALPVGSALTYLETQGDRKDALEVKLLLTQAMSGKASSAIIRFLKMLQKYEGGLLAYNGSNLGSFISSHSQF</sequence>
<dbReference type="InterPro" id="IPR001138">
    <property type="entry name" value="Zn2Cys6_DnaBD"/>
</dbReference>
<dbReference type="CDD" id="cd00067">
    <property type="entry name" value="GAL4"/>
    <property type="match status" value="1"/>
</dbReference>